<dbReference type="PROSITE" id="PS50198">
    <property type="entry name" value="PPIC_PPIASE_2"/>
    <property type="match status" value="1"/>
</dbReference>
<dbReference type="KEGG" id="mag:amb0511"/>
<dbReference type="InterPro" id="IPR050245">
    <property type="entry name" value="PrsA_foldase"/>
</dbReference>
<evidence type="ECO:0000256" key="4">
    <source>
        <dbReference type="ARBA" id="ARBA00018370"/>
    </source>
</evidence>
<name>Q2WA10_PARM1</name>
<dbReference type="InterPro" id="IPR046357">
    <property type="entry name" value="PPIase_dom_sf"/>
</dbReference>
<accession>Q2WA10</accession>
<dbReference type="PANTHER" id="PTHR47245:SF2">
    <property type="entry name" value="PEPTIDYL-PROLYL CIS-TRANS ISOMERASE HP_0175-RELATED"/>
    <property type="match status" value="1"/>
</dbReference>
<dbReference type="GO" id="GO:0003755">
    <property type="term" value="F:peptidyl-prolyl cis-trans isomerase activity"/>
    <property type="evidence" value="ECO:0007669"/>
    <property type="project" value="UniProtKB-KW"/>
</dbReference>
<protein>
    <recommendedName>
        <fullName evidence="4">Parvulin-like PPIase</fullName>
        <ecNumber evidence="3">5.2.1.8</ecNumber>
    </recommendedName>
    <alternativeName>
        <fullName evidence="6">Peptidyl-prolyl cis-trans isomerase plp</fullName>
    </alternativeName>
    <alternativeName>
        <fullName evidence="7">Rotamase plp</fullName>
    </alternativeName>
</protein>
<dbReference type="EC" id="5.2.1.8" evidence="3"/>
<dbReference type="AlphaFoldDB" id="Q2WA10"/>
<evidence type="ECO:0000256" key="5">
    <source>
        <dbReference type="ARBA" id="ARBA00023110"/>
    </source>
</evidence>
<dbReference type="SUPFAM" id="SSF54534">
    <property type="entry name" value="FKBP-like"/>
    <property type="match status" value="1"/>
</dbReference>
<dbReference type="PROSITE" id="PS01096">
    <property type="entry name" value="PPIC_PPIASE_1"/>
    <property type="match status" value="1"/>
</dbReference>
<dbReference type="Proteomes" id="UP000007058">
    <property type="component" value="Chromosome"/>
</dbReference>
<dbReference type="PANTHER" id="PTHR47245">
    <property type="entry name" value="PEPTIDYLPROLYL ISOMERASE"/>
    <property type="match status" value="1"/>
</dbReference>
<dbReference type="InterPro" id="IPR023058">
    <property type="entry name" value="PPIase_PpiC_CS"/>
</dbReference>
<feature type="domain" description="PpiC" evidence="9">
    <location>
        <begin position="176"/>
        <end position="267"/>
    </location>
</feature>
<dbReference type="STRING" id="342108.amb0511"/>
<dbReference type="SUPFAM" id="SSF109998">
    <property type="entry name" value="Triger factor/SurA peptide-binding domain-like"/>
    <property type="match status" value="1"/>
</dbReference>
<evidence type="ECO:0000259" key="9">
    <source>
        <dbReference type="PROSITE" id="PS50198"/>
    </source>
</evidence>
<evidence type="ECO:0000256" key="6">
    <source>
        <dbReference type="ARBA" id="ARBA00030642"/>
    </source>
</evidence>
<dbReference type="Pfam" id="PF13616">
    <property type="entry name" value="Rotamase_3"/>
    <property type="match status" value="1"/>
</dbReference>
<keyword evidence="11" id="KW-1185">Reference proteome</keyword>
<gene>
    <name evidence="10" type="ordered locus">amb0511</name>
</gene>
<evidence type="ECO:0000256" key="2">
    <source>
        <dbReference type="ARBA" id="ARBA00007656"/>
    </source>
</evidence>
<comment type="similarity">
    <text evidence="2">Belongs to the PpiC/parvulin rotamase family.</text>
</comment>
<keyword evidence="8" id="KW-0413">Isomerase</keyword>
<dbReference type="InterPro" id="IPR027304">
    <property type="entry name" value="Trigger_fact/SurA_dom_sf"/>
</dbReference>
<comment type="catalytic activity">
    <reaction evidence="1">
        <text>[protein]-peptidylproline (omega=180) = [protein]-peptidylproline (omega=0)</text>
        <dbReference type="Rhea" id="RHEA:16237"/>
        <dbReference type="Rhea" id="RHEA-COMP:10747"/>
        <dbReference type="Rhea" id="RHEA-COMP:10748"/>
        <dbReference type="ChEBI" id="CHEBI:83833"/>
        <dbReference type="ChEBI" id="CHEBI:83834"/>
        <dbReference type="EC" id="5.2.1.8"/>
    </reaction>
</comment>
<dbReference type="Gene3D" id="1.10.8.1040">
    <property type="match status" value="1"/>
</dbReference>
<evidence type="ECO:0000313" key="10">
    <source>
        <dbReference type="EMBL" id="BAE49315.1"/>
    </source>
</evidence>
<evidence type="ECO:0000256" key="8">
    <source>
        <dbReference type="PROSITE-ProRule" id="PRU00278"/>
    </source>
</evidence>
<keyword evidence="5 8" id="KW-0697">Rotamase</keyword>
<organism evidence="10 11">
    <name type="scientific">Paramagnetospirillum magneticum (strain ATCC 700264 / AMB-1)</name>
    <name type="common">Magnetospirillum magneticum</name>
    <dbReference type="NCBI Taxonomy" id="342108"/>
    <lineage>
        <taxon>Bacteria</taxon>
        <taxon>Pseudomonadati</taxon>
        <taxon>Pseudomonadota</taxon>
        <taxon>Alphaproteobacteria</taxon>
        <taxon>Rhodospirillales</taxon>
        <taxon>Magnetospirillaceae</taxon>
        <taxon>Paramagnetospirillum</taxon>
    </lineage>
</organism>
<dbReference type="EMBL" id="AP007255">
    <property type="protein sequence ID" value="BAE49315.1"/>
    <property type="molecule type" value="Genomic_DNA"/>
</dbReference>
<evidence type="ECO:0000256" key="7">
    <source>
        <dbReference type="ARBA" id="ARBA00031484"/>
    </source>
</evidence>
<dbReference type="Gene3D" id="3.10.50.40">
    <property type="match status" value="1"/>
</dbReference>
<evidence type="ECO:0000256" key="1">
    <source>
        <dbReference type="ARBA" id="ARBA00000971"/>
    </source>
</evidence>
<reference evidence="10 11" key="1">
    <citation type="journal article" date="2005" name="DNA Res.">
        <title>Complete genome sequence of the facultative anaerobic magnetotactic bacterium Magnetospirillum sp. strain AMB-1.</title>
        <authorList>
            <person name="Matsunaga T."/>
            <person name="Okamura Y."/>
            <person name="Fukuda Y."/>
            <person name="Wahyudi A.T."/>
            <person name="Murase Y."/>
            <person name="Takeyama H."/>
        </authorList>
    </citation>
    <scope>NUCLEOTIDE SEQUENCE [LARGE SCALE GENOMIC DNA]</scope>
    <source>
        <strain evidence="11">ATCC 700264 / AMB-1</strain>
    </source>
</reference>
<dbReference type="HOGENOM" id="CLU_034646_1_0_5"/>
<evidence type="ECO:0000256" key="3">
    <source>
        <dbReference type="ARBA" id="ARBA00013194"/>
    </source>
</evidence>
<sequence length="320" mass="34679">MTLPHSRVIPIDHLCRPSGCGSTAGTVVSAVGAAPGARAIDEKERSLMKMLFARRPMLALSLAAGLAASPAIAADSVVANVNGSDIKMSQLAEYGRQMGPQAPYEAVLEVAINNQLVYEQAKRDKLDADPDVKAALKRVEIQLMAQALMQKKVRGAVTDEAVKVRYDQAVKNFQPQEEVHARHILAETEEGARSIIADLNRGMDFAELAKTRSKDTGSGAMGGDLGYFVQGAMVPEFAAAAFAMRPGELSKTPVKTQFGYHVIKVEDKRMASIPPYDQAKPVIARQIAEELQEKMVVELREKAKIKRFKPDGTPLEAAKK</sequence>
<evidence type="ECO:0000313" key="11">
    <source>
        <dbReference type="Proteomes" id="UP000007058"/>
    </source>
</evidence>
<dbReference type="InterPro" id="IPR000297">
    <property type="entry name" value="PPIase_PpiC"/>
</dbReference>
<proteinExistence type="inferred from homology"/>